<dbReference type="EC" id="3.2.1.-" evidence="7"/>
<accession>A0A9W6WDV7</accession>
<evidence type="ECO:0000256" key="3">
    <source>
        <dbReference type="ARBA" id="ARBA00022824"/>
    </source>
</evidence>
<feature type="binding site" evidence="6">
    <location>
        <position position="536"/>
    </location>
    <ligand>
        <name>Ca(2+)</name>
        <dbReference type="ChEBI" id="CHEBI:29108"/>
    </ligand>
</feature>
<dbReference type="AlphaFoldDB" id="A0A9W6WDV7"/>
<gene>
    <name evidence="9" type="ORF">Cboi02_000031500</name>
</gene>
<evidence type="ECO:0000256" key="4">
    <source>
        <dbReference type="ARBA" id="ARBA00023180"/>
    </source>
</evidence>
<organism evidence="9 10">
    <name type="scientific">Candida boidinii</name>
    <name type="common">Yeast</name>
    <dbReference type="NCBI Taxonomy" id="5477"/>
    <lineage>
        <taxon>Eukaryota</taxon>
        <taxon>Fungi</taxon>
        <taxon>Dikarya</taxon>
        <taxon>Ascomycota</taxon>
        <taxon>Saccharomycotina</taxon>
        <taxon>Pichiomycetes</taxon>
        <taxon>Pichiales</taxon>
        <taxon>Pichiaceae</taxon>
        <taxon>Ogataea</taxon>
        <taxon>Ogataea/Candida clade</taxon>
    </lineage>
</organism>
<evidence type="ECO:0000256" key="2">
    <source>
        <dbReference type="ARBA" id="ARBA00007658"/>
    </source>
</evidence>
<keyword evidence="7" id="KW-0326">Glycosidase</keyword>
<keyword evidence="3" id="KW-0256">Endoplasmic reticulum</keyword>
<dbReference type="InterPro" id="IPR036026">
    <property type="entry name" value="Seven-hairpin_glycosidases"/>
</dbReference>
<keyword evidence="10" id="KW-1185">Reference proteome</keyword>
<dbReference type="EMBL" id="BSXN01000056">
    <property type="protein sequence ID" value="GME66875.1"/>
    <property type="molecule type" value="Genomic_DNA"/>
</dbReference>
<dbReference type="Pfam" id="PF01532">
    <property type="entry name" value="Glyco_hydro_47"/>
    <property type="match status" value="1"/>
</dbReference>
<dbReference type="GO" id="GO:0044322">
    <property type="term" value="C:endoplasmic reticulum quality control compartment"/>
    <property type="evidence" value="ECO:0007669"/>
    <property type="project" value="GOC"/>
</dbReference>
<dbReference type="Proteomes" id="UP001165120">
    <property type="component" value="Unassembled WGS sequence"/>
</dbReference>
<keyword evidence="6" id="KW-0106">Calcium</keyword>
<comment type="cofactor">
    <cofactor evidence="6">
        <name>Ca(2+)</name>
        <dbReference type="ChEBI" id="CHEBI:29108"/>
    </cofactor>
</comment>
<dbReference type="PRINTS" id="PR00747">
    <property type="entry name" value="GLYHDRLASE47"/>
</dbReference>
<evidence type="ECO:0000313" key="10">
    <source>
        <dbReference type="Proteomes" id="UP001165120"/>
    </source>
</evidence>
<evidence type="ECO:0000313" key="9">
    <source>
        <dbReference type="EMBL" id="GME66875.1"/>
    </source>
</evidence>
<sequence length="1170" mass="137401">MVYFSKPTVIILFFNILVTNLIPQVLSFAVRQDAKEIKFKKYTYESIYSDDELNQSVFTKRHLNILKNETENLFEFAWDKYMEFGYPFDEVKPIVCLPNKKDMKDEFNSDRNDVLGNFTATLFDSLDTFIIMNDYENFQKYSSVINETYKNFKIDSNIQVFETNIRILGSLLTCHLFAIDDRTKFNLPDYNGFYLNLAYDLGKRLILAYNTDSGIPFPKTNLMRGPFYLPKNKQSETCSAGVTTLIIEFTLLSRLTNDPIFEKLTKFSFLKIWDSRSNIDLIPMTINPLTNIFNDRITGIGASIDSFYEYALKYSILFNDELFNNIWFKSIKSLLIFSEENMIFQNLYFFNGLITTDWIDSLSAFFPGLLALNGNLSISYKSYKFFLKIWNYYGSIPERLNIRINKYVLKYFESETYKFNSNAKGMTNHETSEFLLENSVNLHWYPLRPEFIESTYYLYRSTKDPIFLNIGQSILRQLRNEFLSPCGFSGIDNIKYNLKKDRMESFVLSETLKYLYLLFDEDNFTHRFNSNLIFSTEGHPFWFDNYLLNKNSKFQIIDNNSENGEIDDYKRLSISDDDNEYQQIKFFASNTFSNKYNHFEQYSKDSSYGSLKGKIKNFFNFKDDGQKPNILNTAEGDSKTPNSLNAGQGDDSDDYINNNNNSSRSDNNINNNISLNTIYKNFYENKIDEFKVEVYSENVEKQNVFKNKFLIRYNKNLDFLFNRFNIDFPKDLKTDQLILVHKKFEVFYYNELKRQQEYLQTNNSDKDEGQLIRIHDEEQVRSLMIDDIKVAVVDSDYLNINRCEVKIDLTDPHFFSNNGVQSLEDDSLLLFSDILMKDHDFYSYDYMYSLSLNRPAHYKNETEFELSDNFYKRFINNNEQSYSKREASSVQIEGFLDISLGDLFNDMNENENGNEKTSNGDDNDDDENLFISSNSGGEDDYSSEMTRISKDIRNLDDNFKFVIRDQFCVTNELELPKDQSNYISIFRNVDTTSQEKLLIKNNDLFIEELRNLRIKLERVVDGDIGIYGNIITQDYIDSKWTNETINEWEKENLDENGDVKAMINEDKSKKKKKNLKQVEDNSIKRGLLRIIKINGKRINYGFDSRFSKEANSGTSLEIENKEKIRELSKLWLDPNSEVVRRGAKLAGLINGKGYLILNGEPVENFKLLEF</sequence>
<proteinExistence type="inferred from homology"/>
<feature type="active site" description="Proton donor" evidence="5">
    <location>
        <position position="398"/>
    </location>
</feature>
<protein>
    <recommendedName>
        <fullName evidence="7">alpha-1,2-Mannosidase</fullName>
        <ecNumber evidence="7">3.2.1.-</ecNumber>
    </recommendedName>
</protein>
<feature type="region of interest" description="Disordered" evidence="8">
    <location>
        <begin position="630"/>
        <end position="670"/>
    </location>
</feature>
<name>A0A9W6WDV7_CANBO</name>
<dbReference type="PANTHER" id="PTHR45679:SF5">
    <property type="entry name" value="ER DEGRADATION-ENHANCING ALPHA-MANNOSIDASE-LIKE PROTEIN 1"/>
    <property type="match status" value="1"/>
</dbReference>
<comment type="subcellular location">
    <subcellularLocation>
        <location evidence="1">Endoplasmic reticulum</location>
    </subcellularLocation>
</comment>
<evidence type="ECO:0000256" key="7">
    <source>
        <dbReference type="RuleBase" id="RU361193"/>
    </source>
</evidence>
<feature type="active site" description="Proton donor" evidence="5">
    <location>
        <position position="162"/>
    </location>
</feature>
<dbReference type="InterPro" id="IPR044674">
    <property type="entry name" value="EDEM1/2/3"/>
</dbReference>
<keyword evidence="7" id="KW-0378">Hydrolase</keyword>
<dbReference type="GO" id="GO:0004571">
    <property type="term" value="F:mannosyl-oligosaccharide 1,2-alpha-mannosidase activity"/>
    <property type="evidence" value="ECO:0007669"/>
    <property type="project" value="InterPro"/>
</dbReference>
<reference evidence="9" key="1">
    <citation type="submission" date="2023-04" db="EMBL/GenBank/DDBJ databases">
        <title>Candida boidinii NBRC 10035.</title>
        <authorList>
            <person name="Ichikawa N."/>
            <person name="Sato H."/>
            <person name="Tonouchi N."/>
        </authorList>
    </citation>
    <scope>NUCLEOTIDE SEQUENCE</scope>
    <source>
        <strain evidence="9">NBRC 10035</strain>
    </source>
</reference>
<dbReference type="SUPFAM" id="SSF48225">
    <property type="entry name" value="Seven-hairpin glycosidases"/>
    <property type="match status" value="1"/>
</dbReference>
<feature type="compositionally biased region" description="Low complexity" evidence="8">
    <location>
        <begin position="655"/>
        <end position="670"/>
    </location>
</feature>
<feature type="region of interest" description="Disordered" evidence="8">
    <location>
        <begin position="907"/>
        <end position="943"/>
    </location>
</feature>
<feature type="active site" evidence="5">
    <location>
        <position position="305"/>
    </location>
</feature>
<dbReference type="InterPro" id="IPR001382">
    <property type="entry name" value="Glyco_hydro_47"/>
</dbReference>
<evidence type="ECO:0000256" key="6">
    <source>
        <dbReference type="PIRSR" id="PIRSR601382-2"/>
    </source>
</evidence>
<keyword evidence="6" id="KW-0479">Metal-binding</keyword>
<feature type="active site" evidence="5">
    <location>
        <position position="450"/>
    </location>
</feature>
<evidence type="ECO:0000256" key="1">
    <source>
        <dbReference type="ARBA" id="ARBA00004240"/>
    </source>
</evidence>
<comment type="caution">
    <text evidence="9">The sequence shown here is derived from an EMBL/GenBank/DDBJ whole genome shotgun (WGS) entry which is preliminary data.</text>
</comment>
<evidence type="ECO:0000256" key="8">
    <source>
        <dbReference type="SAM" id="MobiDB-lite"/>
    </source>
</evidence>
<dbReference type="GO" id="GO:0005975">
    <property type="term" value="P:carbohydrate metabolic process"/>
    <property type="evidence" value="ECO:0007669"/>
    <property type="project" value="InterPro"/>
</dbReference>
<dbReference type="Gene3D" id="1.50.10.10">
    <property type="match status" value="1"/>
</dbReference>
<comment type="similarity">
    <text evidence="2 7">Belongs to the glycosyl hydrolase 47 family.</text>
</comment>
<dbReference type="PANTHER" id="PTHR45679">
    <property type="entry name" value="ER DEGRADATION-ENHANCING ALPHA-MANNOSIDASE-LIKE PROTEIN 2"/>
    <property type="match status" value="1"/>
</dbReference>
<dbReference type="GO" id="GO:0005509">
    <property type="term" value="F:calcium ion binding"/>
    <property type="evidence" value="ECO:0007669"/>
    <property type="project" value="InterPro"/>
</dbReference>
<evidence type="ECO:0000256" key="5">
    <source>
        <dbReference type="PIRSR" id="PIRSR601382-1"/>
    </source>
</evidence>
<dbReference type="GO" id="GO:0036503">
    <property type="term" value="P:ERAD pathway"/>
    <property type="evidence" value="ECO:0007669"/>
    <property type="project" value="UniProtKB-ARBA"/>
</dbReference>
<dbReference type="InterPro" id="IPR012341">
    <property type="entry name" value="6hp_glycosidase-like_sf"/>
</dbReference>
<keyword evidence="4" id="KW-0325">Glycoprotein</keyword>
<dbReference type="GO" id="GO:0016020">
    <property type="term" value="C:membrane"/>
    <property type="evidence" value="ECO:0007669"/>
    <property type="project" value="InterPro"/>
</dbReference>
<dbReference type="GO" id="GO:1904380">
    <property type="term" value="P:endoplasmic reticulum mannose trimming"/>
    <property type="evidence" value="ECO:0007669"/>
    <property type="project" value="InterPro"/>
</dbReference>